<accession>A0AC61L0N5</accession>
<reference evidence="1" key="1">
    <citation type="submission" date="2018-01" db="EMBL/GenBank/DDBJ databases">
        <authorList>
            <person name="Krukenberg V."/>
        </authorList>
    </citation>
    <scope>NUCLEOTIDE SEQUENCE</scope>
    <source>
        <strain evidence="1">E20ANME2</strain>
    </source>
</reference>
<protein>
    <submittedName>
        <fullName evidence="1">Phage tail protein</fullName>
    </submittedName>
</protein>
<evidence type="ECO:0000313" key="1">
    <source>
        <dbReference type="EMBL" id="PXF58908.1"/>
    </source>
</evidence>
<organism evidence="1 2">
    <name type="scientific">Candidatus Methanogaster sp</name>
    <dbReference type="NCBI Taxonomy" id="3386292"/>
    <lineage>
        <taxon>Archaea</taxon>
        <taxon>Methanobacteriati</taxon>
        <taxon>Methanobacteriota</taxon>
        <taxon>Stenosarchaea group</taxon>
        <taxon>Methanomicrobia</taxon>
        <taxon>Methanosarcinales</taxon>
        <taxon>ANME-2 cluster</taxon>
        <taxon>Candidatus Methanogasteraceae</taxon>
        <taxon>Candidatus Methanogaster</taxon>
    </lineage>
</organism>
<proteinExistence type="predicted"/>
<name>A0AC61L0N5_9EURY</name>
<sequence>MPTTPTYPGVYIEEIPSGVRTIMGVATSITAFIGRALRGPVDEPKTINSFGDFERTFGGLWVESKLGYAVRDFYLNGGAQAVIVRMYHPTVGENSIATLDADGLVLGAACPGAWGNYLRARVDDDVSEDVAESYTNDGYDIDVADLFNLTVCDTKTGSIEQFRNVTVKESPRKVDLVLTNESQLVRADTIPAIVPTAHGDPATGNDIWEDDNASTGVAEVDRAYDGTRLDEDDFTGTGKETGKEGLYALEKVDLFNLLCIPPYLSTGDVDSTLVGTAAKYCEDRRAMLLVDPPSDWIDKDDAKDVESVGTKSKNAALFFPRLKQPNSLRDNQVEEFVPCGAVAGIFARTDTQRGVWKAPAGLEATLVGVPQLSVPLTDAENGELNPLGINCLRAMPAVGRVVWGSRTLRGDDRLASEWKYIPVRRLALYLEESLYRGTQWVVFEPNDEPLWSQIRLNIGAFMHTLFRQGAFQGTTPKDAYFVKCDKETTTQDDINRGIVNIVVGFAPLKPAEFVIIKIQQMAGEIQT</sequence>
<gene>
    <name evidence="1" type="ORF">C4B59_12525</name>
</gene>
<evidence type="ECO:0000313" key="2">
    <source>
        <dbReference type="Proteomes" id="UP000248329"/>
    </source>
</evidence>
<dbReference type="EMBL" id="PQXF01000031">
    <property type="protein sequence ID" value="PXF58908.1"/>
    <property type="molecule type" value="Genomic_DNA"/>
</dbReference>
<dbReference type="Proteomes" id="UP000248329">
    <property type="component" value="Unassembled WGS sequence"/>
</dbReference>
<comment type="caution">
    <text evidence="1">The sequence shown here is derived from an EMBL/GenBank/DDBJ whole genome shotgun (WGS) entry which is preliminary data.</text>
</comment>